<sequence>MIQKRLNPPKRLNLWELPHFFTNLPKDQTQFFLTFWDKL</sequence>
<proteinExistence type="predicted"/>
<dbReference type="PATRIC" id="fig|1279460.3.peg.2435"/>
<evidence type="ECO:0000313" key="2">
    <source>
        <dbReference type="Proteomes" id="UP000056502"/>
    </source>
</evidence>
<accession>A0A0M4N947</accession>
<dbReference type="AlphaFoldDB" id="A0A0M4N947"/>
<dbReference type="EMBL" id="CP012603">
    <property type="protein sequence ID" value="ALE39593.1"/>
    <property type="molecule type" value="Genomic_DNA"/>
</dbReference>
<reference evidence="1 2" key="1">
    <citation type="journal article" date="2015" name="Genome Announc.">
        <title>Whole-Genome Sequence of Leptospira interrogans Serovar Hardjo Subtype Hardjoprajitno Strain Norma, Isolated from Cattle in a Leptospirosis Outbreak in Brazil.</title>
        <authorList>
            <person name="Cosate M.R."/>
            <person name="Soares S.C."/>
            <person name="Mendes T.A."/>
            <person name="Raittz R.T."/>
            <person name="Moreira E.C."/>
            <person name="Leite R."/>
            <person name="Fernandes G.R."/>
            <person name="Haddad J.P."/>
            <person name="Ortega J.M."/>
        </authorList>
    </citation>
    <scope>NUCLEOTIDE SEQUENCE [LARGE SCALE GENOMIC DNA]</scope>
    <source>
        <strain evidence="1 2">Norma</strain>
    </source>
</reference>
<gene>
    <name evidence="1" type="ORF">G436_2418</name>
</gene>
<organism evidence="1">
    <name type="scientific">Leptospira interrogans serovar Hardjo str. Norma</name>
    <dbReference type="NCBI Taxonomy" id="1279460"/>
    <lineage>
        <taxon>Bacteria</taxon>
        <taxon>Pseudomonadati</taxon>
        <taxon>Spirochaetota</taxon>
        <taxon>Spirochaetia</taxon>
        <taxon>Leptospirales</taxon>
        <taxon>Leptospiraceae</taxon>
        <taxon>Leptospira</taxon>
    </lineage>
</organism>
<protein>
    <submittedName>
        <fullName evidence="1">Uncharacterized protein</fullName>
    </submittedName>
</protein>
<evidence type="ECO:0000313" key="1">
    <source>
        <dbReference type="EMBL" id="ALE39593.1"/>
    </source>
</evidence>
<dbReference type="Proteomes" id="UP000056502">
    <property type="component" value="Chromosome I"/>
</dbReference>
<name>A0A0M4N947_LEPIR</name>